<protein>
    <recommendedName>
        <fullName evidence="4">HTH gntR-type domain-containing protein</fullName>
    </recommendedName>
</protein>
<dbReference type="Proteomes" id="UP000603904">
    <property type="component" value="Unassembled WGS sequence"/>
</dbReference>
<evidence type="ECO:0000256" key="3">
    <source>
        <dbReference type="ARBA" id="ARBA00023163"/>
    </source>
</evidence>
<name>A0ABQ4FZ45_9ACTN</name>
<keyword evidence="3" id="KW-0804">Transcription</keyword>
<keyword evidence="2" id="KW-0238">DNA-binding</keyword>
<dbReference type="EMBL" id="BOOC01000011">
    <property type="protein sequence ID" value="GIH40056.1"/>
    <property type="molecule type" value="Genomic_DNA"/>
</dbReference>
<dbReference type="Gene3D" id="1.10.10.10">
    <property type="entry name" value="Winged helix-like DNA-binding domain superfamily/Winged helix DNA-binding domain"/>
    <property type="match status" value="1"/>
</dbReference>
<dbReference type="Pfam" id="PF00392">
    <property type="entry name" value="GntR"/>
    <property type="match status" value="1"/>
</dbReference>
<evidence type="ECO:0000259" key="4">
    <source>
        <dbReference type="PROSITE" id="PS50949"/>
    </source>
</evidence>
<evidence type="ECO:0000313" key="6">
    <source>
        <dbReference type="Proteomes" id="UP000603904"/>
    </source>
</evidence>
<dbReference type="SMART" id="SM00345">
    <property type="entry name" value="HTH_GNTR"/>
    <property type="match status" value="1"/>
</dbReference>
<comment type="caution">
    <text evidence="5">The sequence shown here is derived from an EMBL/GenBank/DDBJ whole genome shotgun (WGS) entry which is preliminary data.</text>
</comment>
<organism evidence="5 6">
    <name type="scientific">Microbispora corallina</name>
    <dbReference type="NCBI Taxonomy" id="83302"/>
    <lineage>
        <taxon>Bacteria</taxon>
        <taxon>Bacillati</taxon>
        <taxon>Actinomycetota</taxon>
        <taxon>Actinomycetes</taxon>
        <taxon>Streptosporangiales</taxon>
        <taxon>Streptosporangiaceae</taxon>
        <taxon>Microbispora</taxon>
    </lineage>
</organism>
<dbReference type="InterPro" id="IPR000524">
    <property type="entry name" value="Tscrpt_reg_HTH_GntR"/>
</dbReference>
<evidence type="ECO:0000313" key="5">
    <source>
        <dbReference type="EMBL" id="GIH40056.1"/>
    </source>
</evidence>
<reference evidence="5 6" key="1">
    <citation type="submission" date="2021-01" db="EMBL/GenBank/DDBJ databases">
        <title>Whole genome shotgun sequence of Microbispora corallina NBRC 16416.</title>
        <authorList>
            <person name="Komaki H."/>
            <person name="Tamura T."/>
        </authorList>
    </citation>
    <scope>NUCLEOTIDE SEQUENCE [LARGE SCALE GENOMIC DNA]</scope>
    <source>
        <strain evidence="5 6">NBRC 16416</strain>
    </source>
</reference>
<sequence>MVNEPEEPDPAYRRLAAALRQEILHGRIEPDCPLPPEETLVEEHGVRPEDVRRAVDVLSGEGLVYLGDDGRAHVSTRAEETGGG</sequence>
<gene>
    <name evidence="5" type="ORF">Mco01_30560</name>
</gene>
<dbReference type="SUPFAM" id="SSF46785">
    <property type="entry name" value="Winged helix' DNA-binding domain"/>
    <property type="match status" value="1"/>
</dbReference>
<evidence type="ECO:0000256" key="1">
    <source>
        <dbReference type="ARBA" id="ARBA00023015"/>
    </source>
</evidence>
<feature type="domain" description="HTH gntR-type" evidence="4">
    <location>
        <begin position="9"/>
        <end position="77"/>
    </location>
</feature>
<dbReference type="InterPro" id="IPR036390">
    <property type="entry name" value="WH_DNA-bd_sf"/>
</dbReference>
<keyword evidence="6" id="KW-1185">Reference proteome</keyword>
<evidence type="ECO:0000256" key="2">
    <source>
        <dbReference type="ARBA" id="ARBA00023125"/>
    </source>
</evidence>
<proteinExistence type="predicted"/>
<dbReference type="InterPro" id="IPR036388">
    <property type="entry name" value="WH-like_DNA-bd_sf"/>
</dbReference>
<keyword evidence="1" id="KW-0805">Transcription regulation</keyword>
<dbReference type="PROSITE" id="PS50949">
    <property type="entry name" value="HTH_GNTR"/>
    <property type="match status" value="1"/>
</dbReference>
<accession>A0ABQ4FZ45</accession>